<evidence type="ECO:0000313" key="5">
    <source>
        <dbReference type="EMBL" id="OOM13816.1"/>
    </source>
</evidence>
<evidence type="ECO:0000256" key="2">
    <source>
        <dbReference type="ARBA" id="ARBA00022729"/>
    </source>
</evidence>
<dbReference type="SUPFAM" id="SSF88713">
    <property type="entry name" value="Glycoside hydrolase/deacetylase"/>
    <property type="match status" value="1"/>
</dbReference>
<protein>
    <submittedName>
        <fullName evidence="5">Poly-beta-1,6-N-acetyl-D-glucosamine N-deacetylase</fullName>
        <ecNumber evidence="5">3.5.1.-</ecNumber>
    </submittedName>
</protein>
<sequence>MRKRRRKKRRSNKKFIRISQIMIGIILVVGIIIAFNQYRINKDKIVYSNDVANGQSSDSDNKSNEVTAAEDNKGVPVLCFHSISDDPKAKSSIVIPKDKFKQDLQAVKDYGYTTLTIAQLNDYLFNNKPIPKKSVVISFDDGYKDNYTNAFPILKELNMNATIFVISSYLDGQVYMTPDEVKELSNYGIDIESHTFDHKQLSTLSYDEQYKELKDSKDSLEKLIGKPVTAIAYPEGKYNDDTKKAVVEAGYSMGFTIERGYADKDDSRVLLNRICIDYTYKPSDIKKVLENLRK</sequence>
<dbReference type="RefSeq" id="WP_077865198.1">
    <property type="nucleotide sequence ID" value="NZ_LZYZ01000003.1"/>
</dbReference>
<keyword evidence="5" id="KW-0378">Hydrolase</keyword>
<dbReference type="PANTHER" id="PTHR34216">
    <property type="match status" value="1"/>
</dbReference>
<keyword evidence="3" id="KW-0472">Membrane</keyword>
<reference evidence="5 6" key="1">
    <citation type="submission" date="2016-05" db="EMBL/GenBank/DDBJ databases">
        <title>Microbial solvent formation.</title>
        <authorList>
            <person name="Poehlein A."/>
            <person name="Montoya Solano J.D."/>
            <person name="Flitsch S."/>
            <person name="Krabben P."/>
            <person name="Duerre P."/>
            <person name="Daniel R."/>
        </authorList>
    </citation>
    <scope>NUCLEOTIDE SEQUENCE [LARGE SCALE GENOMIC DNA]</scope>
    <source>
        <strain evidence="5 6">L1-8</strain>
    </source>
</reference>
<dbReference type="AlphaFoldDB" id="A0A1S8NBF2"/>
<evidence type="ECO:0000313" key="6">
    <source>
        <dbReference type="Proteomes" id="UP000191154"/>
    </source>
</evidence>
<dbReference type="GO" id="GO:0016810">
    <property type="term" value="F:hydrolase activity, acting on carbon-nitrogen (but not peptide) bonds"/>
    <property type="evidence" value="ECO:0007669"/>
    <property type="project" value="InterPro"/>
</dbReference>
<feature type="domain" description="NodB homology" evidence="4">
    <location>
        <begin position="133"/>
        <end position="294"/>
    </location>
</feature>
<dbReference type="CDD" id="cd10918">
    <property type="entry name" value="CE4_NodB_like_5s_6s"/>
    <property type="match status" value="1"/>
</dbReference>
<keyword evidence="3" id="KW-1133">Transmembrane helix</keyword>
<dbReference type="InterPro" id="IPR051398">
    <property type="entry name" value="Polysacch_Deacetylase"/>
</dbReference>
<name>A0A1S8NBF2_CLOSA</name>
<dbReference type="Proteomes" id="UP000191154">
    <property type="component" value="Unassembled WGS sequence"/>
</dbReference>
<evidence type="ECO:0000256" key="3">
    <source>
        <dbReference type="SAM" id="Phobius"/>
    </source>
</evidence>
<dbReference type="Pfam" id="PF01522">
    <property type="entry name" value="Polysacc_deac_1"/>
    <property type="match status" value="1"/>
</dbReference>
<dbReference type="EMBL" id="LZYZ01000003">
    <property type="protein sequence ID" value="OOM13816.1"/>
    <property type="molecule type" value="Genomic_DNA"/>
</dbReference>
<dbReference type="GO" id="GO:0005975">
    <property type="term" value="P:carbohydrate metabolic process"/>
    <property type="evidence" value="ECO:0007669"/>
    <property type="project" value="InterPro"/>
</dbReference>
<keyword evidence="2" id="KW-0732">Signal</keyword>
<accession>A0A1S8NBF2</accession>
<dbReference type="InterPro" id="IPR011330">
    <property type="entry name" value="Glyco_hydro/deAcase_b/a-brl"/>
</dbReference>
<dbReference type="GO" id="GO:0005576">
    <property type="term" value="C:extracellular region"/>
    <property type="evidence" value="ECO:0007669"/>
    <property type="project" value="UniProtKB-SubCell"/>
</dbReference>
<proteinExistence type="predicted"/>
<evidence type="ECO:0000256" key="1">
    <source>
        <dbReference type="ARBA" id="ARBA00004613"/>
    </source>
</evidence>
<comment type="caution">
    <text evidence="5">The sequence shown here is derived from an EMBL/GenBank/DDBJ whole genome shotgun (WGS) entry which is preliminary data.</text>
</comment>
<dbReference type="PROSITE" id="PS51677">
    <property type="entry name" value="NODB"/>
    <property type="match status" value="1"/>
</dbReference>
<feature type="transmembrane region" description="Helical" evidence="3">
    <location>
        <begin position="21"/>
        <end position="38"/>
    </location>
</feature>
<dbReference type="InterPro" id="IPR002509">
    <property type="entry name" value="NODB_dom"/>
</dbReference>
<evidence type="ECO:0000259" key="4">
    <source>
        <dbReference type="PROSITE" id="PS51677"/>
    </source>
</evidence>
<organism evidence="5 6">
    <name type="scientific">Clostridium saccharobutylicum</name>
    <dbReference type="NCBI Taxonomy" id="169679"/>
    <lineage>
        <taxon>Bacteria</taxon>
        <taxon>Bacillati</taxon>
        <taxon>Bacillota</taxon>
        <taxon>Clostridia</taxon>
        <taxon>Eubacteriales</taxon>
        <taxon>Clostridiaceae</taxon>
        <taxon>Clostridium</taxon>
    </lineage>
</organism>
<keyword evidence="3" id="KW-0812">Transmembrane</keyword>
<dbReference type="STRING" id="169679.CSACC_15300"/>
<dbReference type="PANTHER" id="PTHR34216:SF3">
    <property type="entry name" value="POLY-BETA-1,6-N-ACETYL-D-GLUCOSAMINE N-DEACETYLASE"/>
    <property type="match status" value="1"/>
</dbReference>
<dbReference type="Gene3D" id="3.20.20.370">
    <property type="entry name" value="Glycoside hydrolase/deacetylase"/>
    <property type="match status" value="1"/>
</dbReference>
<comment type="subcellular location">
    <subcellularLocation>
        <location evidence="1">Secreted</location>
    </subcellularLocation>
</comment>
<dbReference type="EC" id="3.5.1.-" evidence="5"/>
<gene>
    <name evidence="5" type="primary">icaB_1</name>
    <name evidence="5" type="ORF">CLOSAC_19020</name>
</gene>